<feature type="transmembrane region" description="Helical" evidence="1">
    <location>
        <begin position="364"/>
        <end position="389"/>
    </location>
</feature>
<evidence type="ECO:0000256" key="2">
    <source>
        <dbReference type="SAM" id="SignalP"/>
    </source>
</evidence>
<feature type="transmembrane region" description="Helical" evidence="1">
    <location>
        <begin position="750"/>
        <end position="770"/>
    </location>
</feature>
<protein>
    <submittedName>
        <fullName evidence="3">Uncharacterized protein</fullName>
    </submittedName>
</protein>
<evidence type="ECO:0000256" key="1">
    <source>
        <dbReference type="SAM" id="Phobius"/>
    </source>
</evidence>
<feature type="transmembrane region" description="Helical" evidence="1">
    <location>
        <begin position="314"/>
        <end position="332"/>
    </location>
</feature>
<feature type="transmembrane region" description="Helical" evidence="1">
    <location>
        <begin position="338"/>
        <end position="357"/>
    </location>
</feature>
<organism evidence="3 4">
    <name type="scientific">Sinanodonta woodiana</name>
    <name type="common">Chinese pond mussel</name>
    <name type="synonym">Anodonta woodiana</name>
    <dbReference type="NCBI Taxonomy" id="1069815"/>
    <lineage>
        <taxon>Eukaryota</taxon>
        <taxon>Metazoa</taxon>
        <taxon>Spiralia</taxon>
        <taxon>Lophotrochozoa</taxon>
        <taxon>Mollusca</taxon>
        <taxon>Bivalvia</taxon>
        <taxon>Autobranchia</taxon>
        <taxon>Heteroconchia</taxon>
        <taxon>Palaeoheterodonta</taxon>
        <taxon>Unionida</taxon>
        <taxon>Unionoidea</taxon>
        <taxon>Unionidae</taxon>
        <taxon>Unioninae</taxon>
        <taxon>Sinanodonta</taxon>
    </lineage>
</organism>
<sequence>MLVLFLLVCVCGHDIKNGYNGDTNSKTVTHSNNASRCRITVDTTSVLFLKHQIKSFLPKFVYYKLVFKNTTTVRNLSTVIRPNHWVWTYREPNKVNPYLHWPVDFPILSFGLLSIGCLRPEISLHMIVSPPNCTIALGDQNDSLAIANELNYITQKYLIKFNQSYNNSYWCYLTEIPNVMDTVAYQFALYFNYPIDFVRYKCCNSSFIYHKEHVEVSCPEGMTEKWRDSRLGPYVIGLVLLCYCPVILFCWGDIMVSTGQKIPAENQYEDLDDSNRSLWVYLDGHAPISLTTILCGLCGLAWKHPVAVSRLRRVLFVLFSPILIFLQFLLYIMYHDDIMYDLIEHGVPMGFLSMLGGTEQSKHLFVPMFGGPFWFLVMYYITGFIFLLIPRSLGDLIEKGSIDSKYAGMSPLSLSTENIEELSMVPVNQYKGYKRLSRLLLARFYLIMMPRFWIFAVLIIWRRIKRHLYLLIMYLPSSVCITLSCIVIPLHLICGLLEICFSLIYYGIPLFWVLLVVISRFVSTATELVQSQIPMNIPHCARLVLRFTMYTIIGPFLLFFVYGLCTIYLASFSFLGEILIFLFYALVMFPSSSFGYLFFGGALVYYIWKLLRGIGDAYYGLLSDLFEICTNLDRHHNVLKIYDSTVMIAAPPALKITAFRVNDKTIKLTKEQTNMINTPVNSGVKTYVRYEKHIPSIPRQLFMYVVRKSKPVHITVFQAIFRIGLIVLLVIGTMRVYLNSTEMSSEISEVMQVIFIVVIGALPRVLEITVSEDDKAVHREIYLNMLEMLIQEYNQTTMESSNLYIENELLNTF</sequence>
<dbReference type="Proteomes" id="UP001634394">
    <property type="component" value="Unassembled WGS sequence"/>
</dbReference>
<gene>
    <name evidence="3" type="ORF">ACJMK2_018774</name>
</gene>
<keyword evidence="1" id="KW-1133">Transmembrane helix</keyword>
<dbReference type="EMBL" id="JBJQND010000016">
    <property type="protein sequence ID" value="KAL3847883.1"/>
    <property type="molecule type" value="Genomic_DNA"/>
</dbReference>
<reference evidence="3 4" key="1">
    <citation type="submission" date="2024-11" db="EMBL/GenBank/DDBJ databases">
        <title>Chromosome-level genome assembly of the freshwater bivalve Anodonta woodiana.</title>
        <authorList>
            <person name="Chen X."/>
        </authorList>
    </citation>
    <scope>NUCLEOTIDE SEQUENCE [LARGE SCALE GENOMIC DNA]</scope>
    <source>
        <strain evidence="3">MN2024</strain>
        <tissue evidence="3">Gills</tissue>
    </source>
</reference>
<feature type="transmembrane region" description="Helical" evidence="1">
    <location>
        <begin position="543"/>
        <end position="569"/>
    </location>
</feature>
<evidence type="ECO:0000313" key="3">
    <source>
        <dbReference type="EMBL" id="KAL3847883.1"/>
    </source>
</evidence>
<feature type="transmembrane region" description="Helical" evidence="1">
    <location>
        <begin position="278"/>
        <end position="302"/>
    </location>
</feature>
<keyword evidence="1" id="KW-0812">Transmembrane</keyword>
<keyword evidence="2" id="KW-0732">Signal</keyword>
<feature type="transmembrane region" description="Helical" evidence="1">
    <location>
        <begin position="440"/>
        <end position="461"/>
    </location>
</feature>
<feature type="signal peptide" evidence="2">
    <location>
        <begin position="1"/>
        <end position="18"/>
    </location>
</feature>
<feature type="transmembrane region" description="Helical" evidence="1">
    <location>
        <begin position="716"/>
        <end position="738"/>
    </location>
</feature>
<feature type="transmembrane region" description="Helical" evidence="1">
    <location>
        <begin position="234"/>
        <end position="258"/>
    </location>
</feature>
<comment type="caution">
    <text evidence="3">The sequence shown here is derived from an EMBL/GenBank/DDBJ whole genome shotgun (WGS) entry which is preliminary data.</text>
</comment>
<name>A0ABD3UH71_SINWO</name>
<feature type="transmembrane region" description="Helical" evidence="1">
    <location>
        <begin position="503"/>
        <end position="522"/>
    </location>
</feature>
<keyword evidence="1" id="KW-0472">Membrane</keyword>
<accession>A0ABD3UH71</accession>
<feature type="transmembrane region" description="Helical" evidence="1">
    <location>
        <begin position="581"/>
        <end position="608"/>
    </location>
</feature>
<feature type="chain" id="PRO_5044797563" evidence="2">
    <location>
        <begin position="19"/>
        <end position="813"/>
    </location>
</feature>
<keyword evidence="4" id="KW-1185">Reference proteome</keyword>
<feature type="transmembrane region" description="Helical" evidence="1">
    <location>
        <begin position="468"/>
        <end position="491"/>
    </location>
</feature>
<proteinExistence type="predicted"/>
<dbReference type="AlphaFoldDB" id="A0ABD3UH71"/>
<evidence type="ECO:0000313" key="4">
    <source>
        <dbReference type="Proteomes" id="UP001634394"/>
    </source>
</evidence>